<sequence length="366" mass="39134">MYISSAVSLTVLSVSKCIPRPTAVVSAPFPTRNGRLPDATATPIVVYSNLPTFSTTTLLSSTTTSLSCTTSTSSSPVVALANNRDTLATDNDKDGGHAKRDLPAIFCPNTSCTRARDWLTNIPSAAAAWSVGGIALVLSGLLLMSTIGWRNPGFLDGVLAMLEVALSLVLRASIGYATSDGVATAMYRASMFFNYHAGVQLCHLLSVMVLNLSAHFDPRITAKQIFAKAVSRLLSLCLLGLTVAAVIVMFNGDPANATSAGLHMVRAIVFVVLVISLVMAMAAAQIVAREGSVNYRKHIVATILPLLLLALWAGFMASRTFVSLDNVARSNEIMFYFLNYVPLLMIGATLILLNAPRLFNFEKLYH</sequence>
<comment type="caution">
    <text evidence="2">The sequence shown here is derived from an EMBL/GenBank/DDBJ whole genome shotgun (WGS) entry which is preliminary data.</text>
</comment>
<proteinExistence type="predicted"/>
<evidence type="ECO:0000256" key="1">
    <source>
        <dbReference type="SAM" id="Phobius"/>
    </source>
</evidence>
<feature type="transmembrane region" description="Helical" evidence="1">
    <location>
        <begin position="264"/>
        <end position="287"/>
    </location>
</feature>
<protein>
    <submittedName>
        <fullName evidence="2">Uncharacterized protein</fullName>
    </submittedName>
</protein>
<keyword evidence="1" id="KW-0812">Transmembrane</keyword>
<feature type="transmembrane region" description="Helical" evidence="1">
    <location>
        <begin position="333"/>
        <end position="353"/>
    </location>
</feature>
<keyword evidence="3" id="KW-1185">Reference proteome</keyword>
<feature type="transmembrane region" description="Helical" evidence="1">
    <location>
        <begin position="299"/>
        <end position="321"/>
    </location>
</feature>
<organism evidence="2 3">
    <name type="scientific">Coemansia aciculifera</name>
    <dbReference type="NCBI Taxonomy" id="417176"/>
    <lineage>
        <taxon>Eukaryota</taxon>
        <taxon>Fungi</taxon>
        <taxon>Fungi incertae sedis</taxon>
        <taxon>Zoopagomycota</taxon>
        <taxon>Kickxellomycotina</taxon>
        <taxon>Kickxellomycetes</taxon>
        <taxon>Kickxellales</taxon>
        <taxon>Kickxellaceae</taxon>
        <taxon>Coemansia</taxon>
    </lineage>
</organism>
<gene>
    <name evidence="2" type="ORF">GGH94_003502</name>
</gene>
<feature type="transmembrane region" description="Helical" evidence="1">
    <location>
        <begin position="233"/>
        <end position="252"/>
    </location>
</feature>
<dbReference type="EMBL" id="JANBUY010000117">
    <property type="protein sequence ID" value="KAJ2863598.1"/>
    <property type="molecule type" value="Genomic_DNA"/>
</dbReference>
<dbReference type="AlphaFoldDB" id="A0A9W8IH11"/>
<evidence type="ECO:0000313" key="2">
    <source>
        <dbReference type="EMBL" id="KAJ2863598.1"/>
    </source>
</evidence>
<feature type="transmembrane region" description="Helical" evidence="1">
    <location>
        <begin position="126"/>
        <end position="147"/>
    </location>
</feature>
<keyword evidence="1" id="KW-0472">Membrane</keyword>
<name>A0A9W8IH11_9FUNG</name>
<feature type="transmembrane region" description="Helical" evidence="1">
    <location>
        <begin position="154"/>
        <end position="172"/>
    </location>
</feature>
<dbReference type="Proteomes" id="UP001140074">
    <property type="component" value="Unassembled WGS sequence"/>
</dbReference>
<reference evidence="2" key="1">
    <citation type="submission" date="2022-07" db="EMBL/GenBank/DDBJ databases">
        <title>Phylogenomic reconstructions and comparative analyses of Kickxellomycotina fungi.</title>
        <authorList>
            <person name="Reynolds N.K."/>
            <person name="Stajich J.E."/>
            <person name="Barry K."/>
            <person name="Grigoriev I.V."/>
            <person name="Crous P."/>
            <person name="Smith M.E."/>
        </authorList>
    </citation>
    <scope>NUCLEOTIDE SEQUENCE</scope>
    <source>
        <strain evidence="2">RSA 476</strain>
    </source>
</reference>
<evidence type="ECO:0000313" key="3">
    <source>
        <dbReference type="Proteomes" id="UP001140074"/>
    </source>
</evidence>
<accession>A0A9W8IH11</accession>
<feature type="transmembrane region" description="Helical" evidence="1">
    <location>
        <begin position="192"/>
        <end position="212"/>
    </location>
</feature>
<keyword evidence="1" id="KW-1133">Transmembrane helix</keyword>